<dbReference type="EMBL" id="JAUSQM010000001">
    <property type="protein sequence ID" value="MDP9820206.1"/>
    <property type="molecule type" value="Genomic_DNA"/>
</dbReference>
<feature type="domain" description="Luciferase-like" evidence="2">
    <location>
        <begin position="9"/>
        <end position="292"/>
    </location>
</feature>
<sequence length="322" mass="35290">MTVLGFHASHEQIDPRTLLADLRRAEEVGFDAGMCSDHFAPWSERQGQSGFAWSWLGAALEATRLPLGVVNAPGQRYHPAIIAQAAATLTQMYPGRLWVALGSGQALNEHITGDPWPPKAQRNERLRQSAETMRALLAGEEVSVDDAVRVDRARLWTLPEAPPPLLAAAVSPATAAWAAHWADGLATINQGPDRMREVLDSYRRAGGRGPAVLQLHLSLAPTYDEALAIAHDQWRTNVFEPDLMWDLESPERFDAIGEHVATETVAESVLVDDDPARLAERIADLARLGFDQVMLHHVGQDQGHFLTQAGETLLPRLREALG</sequence>
<dbReference type="Proteomes" id="UP001240447">
    <property type="component" value="Unassembled WGS sequence"/>
</dbReference>
<evidence type="ECO:0000313" key="4">
    <source>
        <dbReference type="Proteomes" id="UP001240447"/>
    </source>
</evidence>
<evidence type="ECO:0000313" key="3">
    <source>
        <dbReference type="EMBL" id="MDP9820206.1"/>
    </source>
</evidence>
<dbReference type="Pfam" id="PF00296">
    <property type="entry name" value="Bac_luciferase"/>
    <property type="match status" value="1"/>
</dbReference>
<name>A0ABT9NIG1_9ACTN</name>
<dbReference type="PANTHER" id="PTHR43244:SF1">
    <property type="entry name" value="5,10-METHYLENETETRAHYDROMETHANOPTERIN REDUCTASE"/>
    <property type="match status" value="1"/>
</dbReference>
<dbReference type="PANTHER" id="PTHR43244">
    <property type="match status" value="1"/>
</dbReference>
<dbReference type="RefSeq" id="WP_306824687.1">
    <property type="nucleotide sequence ID" value="NZ_JAUSQM010000001.1"/>
</dbReference>
<accession>A0ABT9NIG1</accession>
<dbReference type="InterPro" id="IPR019945">
    <property type="entry name" value="F420_G6P_DH-rel"/>
</dbReference>
<evidence type="ECO:0000256" key="1">
    <source>
        <dbReference type="ARBA" id="ARBA00023002"/>
    </source>
</evidence>
<dbReference type="SUPFAM" id="SSF51679">
    <property type="entry name" value="Bacterial luciferase-like"/>
    <property type="match status" value="1"/>
</dbReference>
<keyword evidence="4" id="KW-1185">Reference proteome</keyword>
<protein>
    <submittedName>
        <fullName evidence="3">Non-F420 flavinoid oxidoreductase</fullName>
    </submittedName>
</protein>
<proteinExistence type="predicted"/>
<dbReference type="NCBIfam" id="TIGR03885">
    <property type="entry name" value="flavin_revert"/>
    <property type="match status" value="1"/>
</dbReference>
<dbReference type="InterPro" id="IPR011251">
    <property type="entry name" value="Luciferase-like_dom"/>
</dbReference>
<keyword evidence="1" id="KW-0560">Oxidoreductase</keyword>
<comment type="caution">
    <text evidence="3">The sequence shown here is derived from an EMBL/GenBank/DDBJ whole genome shotgun (WGS) entry which is preliminary data.</text>
</comment>
<dbReference type="Gene3D" id="3.20.20.30">
    <property type="entry name" value="Luciferase-like domain"/>
    <property type="match status" value="1"/>
</dbReference>
<dbReference type="InterPro" id="IPR023907">
    <property type="entry name" value="Non-F420_Flavin_OxRdtase"/>
</dbReference>
<dbReference type="NCBIfam" id="TIGR03557">
    <property type="entry name" value="F420_G6P_family"/>
    <property type="match status" value="1"/>
</dbReference>
<dbReference type="InterPro" id="IPR050564">
    <property type="entry name" value="F420-G6PD/mer"/>
</dbReference>
<organism evidence="3 4">
    <name type="scientific">Nocardioides massiliensis</name>
    <dbReference type="NCBI Taxonomy" id="1325935"/>
    <lineage>
        <taxon>Bacteria</taxon>
        <taxon>Bacillati</taxon>
        <taxon>Actinomycetota</taxon>
        <taxon>Actinomycetes</taxon>
        <taxon>Propionibacteriales</taxon>
        <taxon>Nocardioidaceae</taxon>
        <taxon>Nocardioides</taxon>
    </lineage>
</organism>
<evidence type="ECO:0000259" key="2">
    <source>
        <dbReference type="Pfam" id="PF00296"/>
    </source>
</evidence>
<gene>
    <name evidence="3" type="ORF">J2S59_000015</name>
</gene>
<dbReference type="InterPro" id="IPR036661">
    <property type="entry name" value="Luciferase-like_sf"/>
</dbReference>
<reference evidence="3 4" key="1">
    <citation type="submission" date="2023-07" db="EMBL/GenBank/DDBJ databases">
        <title>Sequencing the genomes of 1000 actinobacteria strains.</title>
        <authorList>
            <person name="Klenk H.-P."/>
        </authorList>
    </citation>
    <scope>NUCLEOTIDE SEQUENCE [LARGE SCALE GENOMIC DNA]</scope>
    <source>
        <strain evidence="3 4">GD13</strain>
    </source>
</reference>